<keyword evidence="3" id="KW-1185">Reference proteome</keyword>
<dbReference type="Gene3D" id="2.60.120.260">
    <property type="entry name" value="Galactose-binding domain-like"/>
    <property type="match status" value="1"/>
</dbReference>
<organism evidence="2 3">
    <name type="scientific">Epicoccum nigrum</name>
    <name type="common">Soil fungus</name>
    <name type="synonym">Epicoccum purpurascens</name>
    <dbReference type="NCBI Taxonomy" id="105696"/>
    <lineage>
        <taxon>Eukaryota</taxon>
        <taxon>Fungi</taxon>
        <taxon>Dikarya</taxon>
        <taxon>Ascomycota</taxon>
        <taxon>Pezizomycotina</taxon>
        <taxon>Dothideomycetes</taxon>
        <taxon>Pleosporomycetidae</taxon>
        <taxon>Pleosporales</taxon>
        <taxon>Pleosporineae</taxon>
        <taxon>Didymellaceae</taxon>
        <taxon>Epicoccum</taxon>
    </lineage>
</organism>
<reference evidence="2 3" key="1">
    <citation type="journal article" date="2017" name="Genome Announc.">
        <title>Genome sequence of the saprophytic ascomycete Epicoccum nigrum ICMP 19927 strain isolated from New Zealand.</title>
        <authorList>
            <person name="Fokin M."/>
            <person name="Fleetwood D."/>
            <person name="Weir B.S."/>
            <person name="Villas-Boas S.G."/>
        </authorList>
    </citation>
    <scope>NUCLEOTIDE SEQUENCE [LARGE SCALE GENOMIC DNA]</scope>
    <source>
        <strain evidence="2 3">ICMP 19927</strain>
    </source>
</reference>
<gene>
    <name evidence="2" type="ORF">B5807_00185</name>
</gene>
<dbReference type="InParanoid" id="A0A1Y2MBX8"/>
<evidence type="ECO:0000313" key="3">
    <source>
        <dbReference type="Proteomes" id="UP000193240"/>
    </source>
</evidence>
<sequence>MKFSCTLALLGATTVIAAPSTLRRQSGTTNVVENGSFEDGATGWTLDGGAQVLSNDESNHWNFKAPEGTHFGLLTWSNQNATTSTLSTPVGGLTVTGHTLSYDWSYLVSSTGRGPPNVQCTLKTTLYSGFTVQSWTRRASAGGKGHVSETFDANTSGGTVAINFECTGDAGTAVVNAGVAIDNVEYTGTVA</sequence>
<evidence type="ECO:0008006" key="4">
    <source>
        <dbReference type="Google" id="ProtNLM"/>
    </source>
</evidence>
<protein>
    <recommendedName>
        <fullName evidence="4">CBM-cenC domain-containing protein</fullName>
    </recommendedName>
</protein>
<accession>A0A1Y2MBX8</accession>
<evidence type="ECO:0000256" key="1">
    <source>
        <dbReference type="SAM" id="SignalP"/>
    </source>
</evidence>
<evidence type="ECO:0000313" key="2">
    <source>
        <dbReference type="EMBL" id="OSS53580.1"/>
    </source>
</evidence>
<proteinExistence type="predicted"/>
<feature type="signal peptide" evidence="1">
    <location>
        <begin position="1"/>
        <end position="17"/>
    </location>
</feature>
<dbReference type="OMA" id="VAINFEC"/>
<feature type="chain" id="PRO_5013254543" description="CBM-cenC domain-containing protein" evidence="1">
    <location>
        <begin position="18"/>
        <end position="191"/>
    </location>
</feature>
<dbReference type="EMBL" id="KZ107838">
    <property type="protein sequence ID" value="OSS53580.1"/>
    <property type="molecule type" value="Genomic_DNA"/>
</dbReference>
<dbReference type="Proteomes" id="UP000193240">
    <property type="component" value="Unassembled WGS sequence"/>
</dbReference>
<name>A0A1Y2MBX8_EPING</name>
<dbReference type="AlphaFoldDB" id="A0A1Y2MBX8"/>
<dbReference type="STRING" id="105696.A0A1Y2MBX8"/>
<keyword evidence="1" id="KW-0732">Signal</keyword>